<organism evidence="1 2">
    <name type="scientific">Ceratitis capitata</name>
    <name type="common">Mediterranean fruit fly</name>
    <name type="synonym">Tephritis capitata</name>
    <dbReference type="NCBI Taxonomy" id="7213"/>
    <lineage>
        <taxon>Eukaryota</taxon>
        <taxon>Metazoa</taxon>
        <taxon>Ecdysozoa</taxon>
        <taxon>Arthropoda</taxon>
        <taxon>Hexapoda</taxon>
        <taxon>Insecta</taxon>
        <taxon>Pterygota</taxon>
        <taxon>Neoptera</taxon>
        <taxon>Endopterygota</taxon>
        <taxon>Diptera</taxon>
        <taxon>Brachycera</taxon>
        <taxon>Muscomorpha</taxon>
        <taxon>Tephritoidea</taxon>
        <taxon>Tephritidae</taxon>
        <taxon>Ceratitis</taxon>
        <taxon>Ceratitis</taxon>
    </lineage>
</organism>
<evidence type="ECO:0000313" key="2">
    <source>
        <dbReference type="Proteomes" id="UP000606786"/>
    </source>
</evidence>
<accession>A0A811UW74</accession>
<reference evidence="1" key="1">
    <citation type="submission" date="2020-11" db="EMBL/GenBank/DDBJ databases">
        <authorList>
            <person name="Whitehead M."/>
        </authorList>
    </citation>
    <scope>NUCLEOTIDE SEQUENCE</scope>
    <source>
        <strain evidence="1">EGII</strain>
    </source>
</reference>
<name>A0A811UW74_CERCA</name>
<evidence type="ECO:0000313" key="1">
    <source>
        <dbReference type="EMBL" id="CAD7001323.1"/>
    </source>
</evidence>
<proteinExistence type="predicted"/>
<keyword evidence="2" id="KW-1185">Reference proteome</keyword>
<feature type="non-terminal residue" evidence="1">
    <location>
        <position position="1"/>
    </location>
</feature>
<sequence>YIPTPKLAVPKLIKIQKYKKYAPSTTQSIRQYKRRKNNGVQGNHFRKRKEKALQYEHLNLPTDCNTKEEIRTELNLQYCSHHE</sequence>
<dbReference type="Proteomes" id="UP000606786">
    <property type="component" value="Unassembled WGS sequence"/>
</dbReference>
<gene>
    <name evidence="1" type="ORF">CCAP1982_LOCUS9820</name>
</gene>
<dbReference type="AlphaFoldDB" id="A0A811UW74"/>
<comment type="caution">
    <text evidence="1">The sequence shown here is derived from an EMBL/GenBank/DDBJ whole genome shotgun (WGS) entry which is preliminary data.</text>
</comment>
<protein>
    <submittedName>
        <fullName evidence="1">(Mediterranean fruit fly) hypothetical protein</fullName>
    </submittedName>
</protein>
<dbReference type="EMBL" id="CAJHJT010000023">
    <property type="protein sequence ID" value="CAD7001323.1"/>
    <property type="molecule type" value="Genomic_DNA"/>
</dbReference>